<name>A0ABD3RCU3_9STRA</name>
<evidence type="ECO:0000256" key="3">
    <source>
        <dbReference type="RuleBase" id="RU003616"/>
    </source>
</evidence>
<dbReference type="Gene3D" id="2.60.40.790">
    <property type="match status" value="1"/>
</dbReference>
<feature type="region of interest" description="Disordered" evidence="4">
    <location>
        <begin position="244"/>
        <end position="265"/>
    </location>
</feature>
<dbReference type="AlphaFoldDB" id="A0ABD3RCU3"/>
<dbReference type="PROSITE" id="PS01031">
    <property type="entry name" value="SHSP"/>
    <property type="match status" value="1"/>
</dbReference>
<evidence type="ECO:0000256" key="4">
    <source>
        <dbReference type="SAM" id="MobiDB-lite"/>
    </source>
</evidence>
<gene>
    <name evidence="6" type="ORF">ACHAXA_007492</name>
</gene>
<comment type="caution">
    <text evidence="6">The sequence shown here is derived from an EMBL/GenBank/DDBJ whole genome shotgun (WGS) entry which is preliminary data.</text>
</comment>
<protein>
    <recommendedName>
        <fullName evidence="5">SHSP domain-containing protein</fullName>
    </recommendedName>
</protein>
<keyword evidence="1" id="KW-0346">Stress response</keyword>
<reference evidence="6 7" key="1">
    <citation type="submission" date="2024-10" db="EMBL/GenBank/DDBJ databases">
        <title>Updated reference genomes for cyclostephanoid diatoms.</title>
        <authorList>
            <person name="Roberts W.R."/>
            <person name="Alverson A.J."/>
        </authorList>
    </citation>
    <scope>NUCLEOTIDE SEQUENCE [LARGE SCALE GENOMIC DNA]</scope>
    <source>
        <strain evidence="6 7">AJA228-03</strain>
    </source>
</reference>
<accession>A0ABD3RCU3</accession>
<dbReference type="InterPro" id="IPR031107">
    <property type="entry name" value="Small_HSP"/>
</dbReference>
<dbReference type="SUPFAM" id="SSF49764">
    <property type="entry name" value="HSP20-like chaperones"/>
    <property type="match status" value="1"/>
</dbReference>
<dbReference type="CDD" id="cd06464">
    <property type="entry name" value="ACD_sHsps-like"/>
    <property type="match status" value="1"/>
</dbReference>
<dbReference type="Pfam" id="PF00011">
    <property type="entry name" value="HSP20"/>
    <property type="match status" value="1"/>
</dbReference>
<dbReference type="Proteomes" id="UP001530377">
    <property type="component" value="Unassembled WGS sequence"/>
</dbReference>
<dbReference type="EMBL" id="JALLPB020000297">
    <property type="protein sequence ID" value="KAL3810837.1"/>
    <property type="molecule type" value="Genomic_DNA"/>
</dbReference>
<dbReference type="InterPro" id="IPR008978">
    <property type="entry name" value="HSP20-like_chaperone"/>
</dbReference>
<evidence type="ECO:0000313" key="6">
    <source>
        <dbReference type="EMBL" id="KAL3810837.1"/>
    </source>
</evidence>
<organism evidence="6 7">
    <name type="scientific">Cyclostephanos tholiformis</name>
    <dbReference type="NCBI Taxonomy" id="382380"/>
    <lineage>
        <taxon>Eukaryota</taxon>
        <taxon>Sar</taxon>
        <taxon>Stramenopiles</taxon>
        <taxon>Ochrophyta</taxon>
        <taxon>Bacillariophyta</taxon>
        <taxon>Coscinodiscophyceae</taxon>
        <taxon>Thalassiosirophycidae</taxon>
        <taxon>Stephanodiscales</taxon>
        <taxon>Stephanodiscaceae</taxon>
        <taxon>Cyclostephanos</taxon>
    </lineage>
</organism>
<comment type="similarity">
    <text evidence="2 3">Belongs to the small heat shock protein (HSP20) family.</text>
</comment>
<proteinExistence type="inferred from homology"/>
<sequence length="282" mass="31642">FDAQHSQENNLPSPPSTIINNNKMVSFLRSSKVVTAALLASSLAKTDAYGRLYYHNRPSTAMALGMLRDPFSGPSLLSRDSRRVMHDMDEMLDAMVGDFNNMFYNPPVPLPRAIPLPLTEGCPGVECPRLNHAARERSRDRTRRQATKDHNGLQGAEASDIHLHLDDDSRVLRISGETKREEGGISVQSRFDRAFSLNCDVDTSMISARMDDGVLTIVAPKYEEGRVKDNVRRIDIVENKKVEGDKAVSDQEVDTPYRKEEDSPKMEQLIDDTLIDLDLNKD</sequence>
<feature type="region of interest" description="Disordered" evidence="4">
    <location>
        <begin position="133"/>
        <end position="160"/>
    </location>
</feature>
<dbReference type="PANTHER" id="PTHR11527">
    <property type="entry name" value="HEAT-SHOCK PROTEIN 20 FAMILY MEMBER"/>
    <property type="match status" value="1"/>
</dbReference>
<keyword evidence="7" id="KW-1185">Reference proteome</keyword>
<feature type="domain" description="SHSP" evidence="5">
    <location>
        <begin position="129"/>
        <end position="237"/>
    </location>
</feature>
<evidence type="ECO:0000256" key="2">
    <source>
        <dbReference type="PROSITE-ProRule" id="PRU00285"/>
    </source>
</evidence>
<evidence type="ECO:0000259" key="5">
    <source>
        <dbReference type="PROSITE" id="PS01031"/>
    </source>
</evidence>
<feature type="non-terminal residue" evidence="6">
    <location>
        <position position="1"/>
    </location>
</feature>
<evidence type="ECO:0000313" key="7">
    <source>
        <dbReference type="Proteomes" id="UP001530377"/>
    </source>
</evidence>
<evidence type="ECO:0000256" key="1">
    <source>
        <dbReference type="ARBA" id="ARBA00023016"/>
    </source>
</evidence>
<dbReference type="InterPro" id="IPR002068">
    <property type="entry name" value="A-crystallin/Hsp20_dom"/>
</dbReference>